<dbReference type="PROSITE" id="PS51296">
    <property type="entry name" value="RIESKE"/>
    <property type="match status" value="1"/>
</dbReference>
<proteinExistence type="predicted"/>
<dbReference type="PROSITE" id="PS01044">
    <property type="entry name" value="SQUALEN_PHYTOEN_SYN_1"/>
    <property type="match status" value="1"/>
</dbReference>
<organism evidence="9 10">
    <name type="scientific">Nocardioides fonticola</name>
    <dbReference type="NCBI Taxonomy" id="450363"/>
    <lineage>
        <taxon>Bacteria</taxon>
        <taxon>Bacillati</taxon>
        <taxon>Actinomycetota</taxon>
        <taxon>Actinomycetes</taxon>
        <taxon>Propionibacteriales</taxon>
        <taxon>Nocardioidaceae</taxon>
        <taxon>Nocardioides</taxon>
    </lineage>
</organism>
<dbReference type="SFLD" id="SFLDG01212">
    <property type="entry name" value="Phytoene_synthase_like"/>
    <property type="match status" value="1"/>
</dbReference>
<evidence type="ECO:0000313" key="10">
    <source>
        <dbReference type="Proteomes" id="UP001501495"/>
    </source>
</evidence>
<reference evidence="10" key="1">
    <citation type="journal article" date="2019" name="Int. J. Syst. Evol. Microbiol.">
        <title>The Global Catalogue of Microorganisms (GCM) 10K type strain sequencing project: providing services to taxonomists for standard genome sequencing and annotation.</title>
        <authorList>
            <consortium name="The Broad Institute Genomics Platform"/>
            <consortium name="The Broad Institute Genome Sequencing Center for Infectious Disease"/>
            <person name="Wu L."/>
            <person name="Ma J."/>
        </authorList>
    </citation>
    <scope>NUCLEOTIDE SEQUENCE [LARGE SCALE GENOMIC DNA]</scope>
    <source>
        <strain evidence="10">JCM 16703</strain>
    </source>
</reference>
<dbReference type="InterPro" id="IPR033904">
    <property type="entry name" value="Trans_IPPS_HH"/>
</dbReference>
<dbReference type="Pfam" id="PF19299">
    <property type="entry name" value="DUF5914"/>
    <property type="match status" value="1"/>
</dbReference>
<dbReference type="SUPFAM" id="SSF48576">
    <property type="entry name" value="Terpenoid synthases"/>
    <property type="match status" value="1"/>
</dbReference>
<evidence type="ECO:0000256" key="6">
    <source>
        <dbReference type="ARBA" id="ARBA00023014"/>
    </source>
</evidence>
<evidence type="ECO:0000256" key="2">
    <source>
        <dbReference type="ARBA" id="ARBA00022679"/>
    </source>
</evidence>
<dbReference type="Gene3D" id="2.102.10.10">
    <property type="entry name" value="Rieske [2Fe-2S] iron-sulphur domain"/>
    <property type="match status" value="1"/>
</dbReference>
<evidence type="ECO:0000313" key="9">
    <source>
        <dbReference type="EMBL" id="GAA4118516.1"/>
    </source>
</evidence>
<dbReference type="RefSeq" id="WP_344733228.1">
    <property type="nucleotide sequence ID" value="NZ_BAAAZH010000013.1"/>
</dbReference>
<protein>
    <recommendedName>
        <fullName evidence="8">Rieske domain-containing protein</fullName>
    </recommendedName>
</protein>
<dbReference type="InterPro" id="IPR017941">
    <property type="entry name" value="Rieske_2Fe-2S"/>
</dbReference>
<keyword evidence="3" id="KW-0001">2Fe-2S</keyword>
<dbReference type="InterPro" id="IPR008949">
    <property type="entry name" value="Isoprenoid_synthase_dom_sf"/>
</dbReference>
<keyword evidence="4" id="KW-0479">Metal-binding</keyword>
<evidence type="ECO:0000256" key="4">
    <source>
        <dbReference type="ARBA" id="ARBA00022723"/>
    </source>
</evidence>
<evidence type="ECO:0000256" key="1">
    <source>
        <dbReference type="ARBA" id="ARBA00004684"/>
    </source>
</evidence>
<sequence>MATTASDTLLDPVLQAGYRRCAELTRQHGTTYFWGAAILPREQRRHVHAVYALCRLADDIVDAPGATTPARAAETEAALRVFQQRFTDAVAAGGSDDPVLAAVAATVVETGIEAECFERFFDAMAQDLTVDHYPTWDDLLGYMEGSAAVIGEMMLPVLQPLSPAAKEPARNLGLAFQLTNFLRDVDEDLDRGRVYLPQEDLERFGADPSARRADPAWRELMRFEVARNRELYRAADAGLHLLPDASRRCVHTAQRLYAGILDRIEAADYDVFSARARVPTWRKAALAAVAIAGTASTIAPGRRAAIAPIRPVAPAPGPAATTTAAPPSAPAAPAARGVAERIPLQVRPMPRRDELTPSWREARPALIRAALDVALARDPGGWYCVGASTDLKDTSIVRTVGGREVVLWRSSTGVHAGPGSCPHLGALLTGCEVLGDKLTCRWHGLPLDDRGMPGWQPFAAHDDGVLLWVCLPTAGETTAPAPRLPVRPALDRSLAAVVAVPGVCEPRDIIANRLDPWHGSWFHPYAFSHLEVDDAASDDETLAVDVTFRISRTLGVPVRAEFTCPDARTIVMTIVDGEGAGSVVETHATPLGVDAEGRPRTMMVEATIATSERTGFALARRVAPLLRPAMRSTAKRLWVDDMVYAERSWLLRSRGEHYGV</sequence>
<comment type="caution">
    <text evidence="9">The sequence shown here is derived from an EMBL/GenBank/DDBJ whole genome shotgun (WGS) entry which is preliminary data.</text>
</comment>
<evidence type="ECO:0000259" key="8">
    <source>
        <dbReference type="PROSITE" id="PS51296"/>
    </source>
</evidence>
<dbReference type="InterPro" id="IPR045612">
    <property type="entry name" value="DUF5914"/>
</dbReference>
<keyword evidence="5" id="KW-0408">Iron</keyword>
<dbReference type="Proteomes" id="UP001501495">
    <property type="component" value="Unassembled WGS sequence"/>
</dbReference>
<feature type="domain" description="Rieske" evidence="8">
    <location>
        <begin position="382"/>
        <end position="469"/>
    </location>
</feature>
<evidence type="ECO:0000256" key="5">
    <source>
        <dbReference type="ARBA" id="ARBA00023004"/>
    </source>
</evidence>
<dbReference type="EMBL" id="BAAAZH010000013">
    <property type="protein sequence ID" value="GAA4118516.1"/>
    <property type="molecule type" value="Genomic_DNA"/>
</dbReference>
<keyword evidence="2" id="KW-0808">Transferase</keyword>
<dbReference type="Pfam" id="PF00494">
    <property type="entry name" value="SQS_PSY"/>
    <property type="match status" value="1"/>
</dbReference>
<comment type="pathway">
    <text evidence="1">Carotenoid biosynthesis; phytoene biosynthesis.</text>
</comment>
<dbReference type="InterPro" id="IPR019845">
    <property type="entry name" value="Squalene/phytoene_synthase_CS"/>
</dbReference>
<dbReference type="SFLD" id="SFLDS00005">
    <property type="entry name" value="Isoprenoid_Synthase_Type_I"/>
    <property type="match status" value="1"/>
</dbReference>
<feature type="compositionally biased region" description="Low complexity" evidence="7">
    <location>
        <begin position="318"/>
        <end position="336"/>
    </location>
</feature>
<feature type="region of interest" description="Disordered" evidence="7">
    <location>
        <begin position="315"/>
        <end position="336"/>
    </location>
</feature>
<dbReference type="PROSITE" id="PS01045">
    <property type="entry name" value="SQUALEN_PHYTOEN_SYN_2"/>
    <property type="match status" value="1"/>
</dbReference>
<dbReference type="SFLD" id="SFLDG01018">
    <property type="entry name" value="Squalene/Phytoene_Synthase_Lik"/>
    <property type="match status" value="1"/>
</dbReference>
<keyword evidence="10" id="KW-1185">Reference proteome</keyword>
<dbReference type="InterPro" id="IPR044843">
    <property type="entry name" value="Trans_IPPS_bact-type"/>
</dbReference>
<dbReference type="PANTHER" id="PTHR31480">
    <property type="entry name" value="BIFUNCTIONAL LYCOPENE CYCLASE/PHYTOENE SYNTHASE"/>
    <property type="match status" value="1"/>
</dbReference>
<keyword evidence="6" id="KW-0411">Iron-sulfur</keyword>
<accession>A0ABP7XIC7</accession>
<gene>
    <name evidence="9" type="ORF">GCM10022215_20120</name>
</gene>
<evidence type="ECO:0000256" key="7">
    <source>
        <dbReference type="SAM" id="MobiDB-lite"/>
    </source>
</evidence>
<dbReference type="InterPro" id="IPR002060">
    <property type="entry name" value="Squ/phyt_synthse"/>
</dbReference>
<name>A0ABP7XIC7_9ACTN</name>
<evidence type="ECO:0000256" key="3">
    <source>
        <dbReference type="ARBA" id="ARBA00022714"/>
    </source>
</evidence>
<dbReference type="InterPro" id="IPR036922">
    <property type="entry name" value="Rieske_2Fe-2S_sf"/>
</dbReference>
<dbReference type="Gene3D" id="1.10.600.10">
    <property type="entry name" value="Farnesyl Diphosphate Synthase"/>
    <property type="match status" value="1"/>
</dbReference>
<dbReference type="SUPFAM" id="SSF50022">
    <property type="entry name" value="ISP domain"/>
    <property type="match status" value="1"/>
</dbReference>
<dbReference type="Pfam" id="PF00355">
    <property type="entry name" value="Rieske"/>
    <property type="match status" value="1"/>
</dbReference>
<dbReference type="CDD" id="cd00683">
    <property type="entry name" value="Trans_IPPS_HH"/>
    <property type="match status" value="1"/>
</dbReference>